<dbReference type="Gene3D" id="1.20.120.450">
    <property type="entry name" value="dinb family like domain"/>
    <property type="match status" value="1"/>
</dbReference>
<proteinExistence type="predicted"/>
<dbReference type="Pfam" id="PF04978">
    <property type="entry name" value="MST"/>
    <property type="match status" value="1"/>
</dbReference>
<feature type="region of interest" description="Disordered" evidence="1">
    <location>
        <begin position="1"/>
        <end position="20"/>
    </location>
</feature>
<name>A0ABD6QHU3_MYCFO</name>
<comment type="caution">
    <text evidence="2">The sequence shown here is derived from an EMBL/GenBank/DDBJ whole genome shotgun (WGS) entry which is preliminary data.</text>
</comment>
<dbReference type="InterPro" id="IPR034660">
    <property type="entry name" value="DinB/YfiT-like"/>
</dbReference>
<reference evidence="2 3" key="1">
    <citation type="submission" date="2016-07" db="EMBL/GenBank/DDBJ databases">
        <authorList>
            <person name="Sutton G."/>
            <person name="Brinkac L."/>
            <person name="Sanka R."/>
            <person name="Adams M."/>
            <person name="Lau E."/>
            <person name="Kumar A."/>
            <person name="Macaden R."/>
        </authorList>
    </citation>
    <scope>NUCLEOTIDE SEQUENCE [LARGE SCALE GENOMIC DNA]</scope>
    <source>
        <strain evidence="2 3">GA-0871</strain>
    </source>
</reference>
<dbReference type="EMBL" id="MBER01000117">
    <property type="protein sequence ID" value="OMC39440.1"/>
    <property type="molecule type" value="Genomic_DNA"/>
</dbReference>
<protein>
    <submittedName>
        <fullName evidence="2">Mini-circle protein</fullName>
    </submittedName>
</protein>
<evidence type="ECO:0000256" key="1">
    <source>
        <dbReference type="SAM" id="MobiDB-lite"/>
    </source>
</evidence>
<evidence type="ECO:0000313" key="3">
    <source>
        <dbReference type="Proteomes" id="UP000187001"/>
    </source>
</evidence>
<dbReference type="SUPFAM" id="SSF109854">
    <property type="entry name" value="DinB/YfiT-like putative metalloenzymes"/>
    <property type="match status" value="1"/>
</dbReference>
<organism evidence="2 3">
    <name type="scientific">Mycolicibacterium fortuitum</name>
    <name type="common">Mycobacterium fortuitum</name>
    <dbReference type="NCBI Taxonomy" id="1766"/>
    <lineage>
        <taxon>Bacteria</taxon>
        <taxon>Bacillati</taxon>
        <taxon>Actinomycetota</taxon>
        <taxon>Actinomycetes</taxon>
        <taxon>Mycobacteriales</taxon>
        <taxon>Mycobacteriaceae</taxon>
        <taxon>Mycolicibacterium</taxon>
    </lineage>
</organism>
<accession>A0ABD6QHU3</accession>
<dbReference type="Proteomes" id="UP000187001">
    <property type="component" value="Unassembled WGS sequence"/>
</dbReference>
<sequence>MDTPQHRRHDSPPPRTGNSESEVLRGFLDYLRTSVAAKVDGTPEPMARTSSVPSGTTLLGLLNHLTHVERWIFLGDDVADWQATFSVEPSDSIADVVARYRDAVAQANKVIDDCTDLAAPLPRSRPGRPAASLRWALAHMIEETGRHAGHADILRELIDGATGR</sequence>
<gene>
    <name evidence="2" type="ORF">A5742_05110</name>
</gene>
<dbReference type="AlphaFoldDB" id="A0ABD6QHU3"/>
<dbReference type="RefSeq" id="WP_064896252.1">
    <property type="nucleotide sequence ID" value="NZ_CP060409.1"/>
</dbReference>
<dbReference type="InterPro" id="IPR007061">
    <property type="entry name" value="MST-like"/>
</dbReference>
<evidence type="ECO:0000313" key="2">
    <source>
        <dbReference type="EMBL" id="OMC39440.1"/>
    </source>
</evidence>